<protein>
    <recommendedName>
        <fullName evidence="3">PepSY domain-containing protein</fullName>
    </recommendedName>
</protein>
<dbReference type="STRING" id="1548547.BA177_08935"/>
<dbReference type="EMBL" id="CP016268">
    <property type="protein sequence ID" value="ANO51308.1"/>
    <property type="molecule type" value="Genomic_DNA"/>
</dbReference>
<keyword evidence="2" id="KW-1185">Reference proteome</keyword>
<gene>
    <name evidence="1" type="ORF">BA177_08935</name>
</gene>
<reference evidence="1 2" key="1">
    <citation type="submission" date="2016-06" db="EMBL/GenBank/DDBJ databases">
        <title>Complete genome sequence of a deep-branching marine Gamma Proteobacterium Woeseia oceani type strain XK5.</title>
        <authorList>
            <person name="Mu D."/>
            <person name="Du Z."/>
        </authorList>
    </citation>
    <scope>NUCLEOTIDE SEQUENCE [LARGE SCALE GENOMIC DNA]</scope>
    <source>
        <strain evidence="1 2">XK5</strain>
    </source>
</reference>
<evidence type="ECO:0000313" key="2">
    <source>
        <dbReference type="Proteomes" id="UP000092695"/>
    </source>
</evidence>
<proteinExistence type="predicted"/>
<dbReference type="KEGG" id="woc:BA177_08935"/>
<name>A0A193LFR5_9GAMM</name>
<dbReference type="AlphaFoldDB" id="A0A193LFR5"/>
<accession>A0A193LFR5</accession>
<organism evidence="1 2">
    <name type="scientific">Woeseia oceani</name>
    <dbReference type="NCBI Taxonomy" id="1548547"/>
    <lineage>
        <taxon>Bacteria</taxon>
        <taxon>Pseudomonadati</taxon>
        <taxon>Pseudomonadota</taxon>
        <taxon>Gammaproteobacteria</taxon>
        <taxon>Woeseiales</taxon>
        <taxon>Woeseiaceae</taxon>
        <taxon>Woeseia</taxon>
    </lineage>
</organism>
<dbReference type="Proteomes" id="UP000092695">
    <property type="component" value="Chromosome"/>
</dbReference>
<sequence>MLLGTPAGAVAAAAGGFAQPATLQFAQSNGPSLSEAVNQVRRQYRGRIVSAETEVRGNREVHVIKVLTEDGKVKTVRINGRSRGGRG</sequence>
<evidence type="ECO:0008006" key="3">
    <source>
        <dbReference type="Google" id="ProtNLM"/>
    </source>
</evidence>
<evidence type="ECO:0000313" key="1">
    <source>
        <dbReference type="EMBL" id="ANO51308.1"/>
    </source>
</evidence>